<reference evidence="2 3" key="1">
    <citation type="submission" date="2008-02" db="EMBL/GenBank/DDBJ databases">
        <title>A 6x draft sequence assembly of the Pongo pygmaeus abelii genome.</title>
        <authorList>
            <person name="Wilson R.K."/>
            <person name="Mardis E."/>
        </authorList>
    </citation>
    <scope>NUCLEOTIDE SEQUENCE [LARGE SCALE GENOMIC DNA]</scope>
</reference>
<evidence type="ECO:0000313" key="3">
    <source>
        <dbReference type="Proteomes" id="UP000001595"/>
    </source>
</evidence>
<proteinExistence type="predicted"/>
<keyword evidence="3" id="KW-1185">Reference proteome</keyword>
<sequence>MAGRSRPFPPLPGNRGSPQTDLHETSPRLRAPPTEPRASPRGSTQGPPERQDSGPDLQRLQAQRPQAARAERRFQALARSLSCRSSVDSRQSGGVLKSFMLTEYCTLSPH</sequence>
<dbReference type="AlphaFoldDB" id="A0A8I5UEU4"/>
<protein>
    <submittedName>
        <fullName evidence="2">Uncharacterized protein</fullName>
    </submittedName>
</protein>
<dbReference type="Ensembl" id="ENSPPYT00000054134.1">
    <property type="protein sequence ID" value="ENSPPYP00000043256.1"/>
    <property type="gene ID" value="ENSPPYG00000031699.1"/>
</dbReference>
<dbReference type="Proteomes" id="UP000001595">
    <property type="component" value="Chromosome 5"/>
</dbReference>
<feature type="region of interest" description="Disordered" evidence="1">
    <location>
        <begin position="1"/>
        <end position="73"/>
    </location>
</feature>
<dbReference type="GeneTree" id="ENSGT00490000044126"/>
<accession>A0A8I5UEU4</accession>
<evidence type="ECO:0000313" key="2">
    <source>
        <dbReference type="Ensembl" id="ENSPPYP00000043256.1"/>
    </source>
</evidence>
<organism evidence="2 3">
    <name type="scientific">Pongo abelii</name>
    <name type="common">Sumatran orangutan</name>
    <name type="synonym">Pongo pygmaeus abelii</name>
    <dbReference type="NCBI Taxonomy" id="9601"/>
    <lineage>
        <taxon>Eukaryota</taxon>
        <taxon>Metazoa</taxon>
        <taxon>Chordata</taxon>
        <taxon>Craniata</taxon>
        <taxon>Vertebrata</taxon>
        <taxon>Euteleostomi</taxon>
        <taxon>Mammalia</taxon>
        <taxon>Eutheria</taxon>
        <taxon>Euarchontoglires</taxon>
        <taxon>Primates</taxon>
        <taxon>Haplorrhini</taxon>
        <taxon>Catarrhini</taxon>
        <taxon>Hominidae</taxon>
        <taxon>Pongo</taxon>
    </lineage>
</organism>
<reference evidence="2" key="2">
    <citation type="submission" date="2025-08" db="UniProtKB">
        <authorList>
            <consortium name="Ensembl"/>
        </authorList>
    </citation>
    <scope>IDENTIFICATION</scope>
</reference>
<feature type="compositionally biased region" description="Low complexity" evidence="1">
    <location>
        <begin position="57"/>
        <end position="68"/>
    </location>
</feature>
<name>A0A8I5UEU4_PONAB</name>
<reference evidence="2" key="3">
    <citation type="submission" date="2025-09" db="UniProtKB">
        <authorList>
            <consortium name="Ensembl"/>
        </authorList>
    </citation>
    <scope>IDENTIFICATION</scope>
</reference>
<evidence type="ECO:0000256" key="1">
    <source>
        <dbReference type="SAM" id="MobiDB-lite"/>
    </source>
</evidence>
<dbReference type="OMA" id="NRGSPQT"/>